<dbReference type="Proteomes" id="UP000198793">
    <property type="component" value="Unassembled WGS sequence"/>
</dbReference>
<comment type="subcellular location">
    <subcellularLocation>
        <location evidence="3">Cytoplasm</location>
    </subcellularLocation>
</comment>
<dbReference type="RefSeq" id="WP_244519582.1">
    <property type="nucleotide sequence ID" value="NZ_FNIT01000004.1"/>
</dbReference>
<evidence type="ECO:0000256" key="1">
    <source>
        <dbReference type="ARBA" id="ARBA00022988"/>
    </source>
</evidence>
<dbReference type="PANTHER" id="PTHR33620">
    <property type="entry name" value="UREASE ACCESSORY PROTEIN F"/>
    <property type="match status" value="1"/>
</dbReference>
<protein>
    <recommendedName>
        <fullName evidence="3">Urease accessory protein UreF</fullName>
    </recommendedName>
</protein>
<dbReference type="AlphaFoldDB" id="A0A1H0HPB4"/>
<organism evidence="4 5">
    <name type="scientific">Aureimonas jatrophae</name>
    <dbReference type="NCBI Taxonomy" id="1166073"/>
    <lineage>
        <taxon>Bacteria</taxon>
        <taxon>Pseudomonadati</taxon>
        <taxon>Pseudomonadota</taxon>
        <taxon>Alphaproteobacteria</taxon>
        <taxon>Hyphomicrobiales</taxon>
        <taxon>Aurantimonadaceae</taxon>
        <taxon>Aureimonas</taxon>
    </lineage>
</organism>
<keyword evidence="1 3" id="KW-0996">Nickel insertion</keyword>
<accession>A0A1H0HPB4</accession>
<comment type="similarity">
    <text evidence="3">Belongs to the UreF family.</text>
</comment>
<dbReference type="InterPro" id="IPR002639">
    <property type="entry name" value="UreF"/>
</dbReference>
<dbReference type="GO" id="GO:0005737">
    <property type="term" value="C:cytoplasm"/>
    <property type="evidence" value="ECO:0007669"/>
    <property type="project" value="UniProtKB-SubCell"/>
</dbReference>
<dbReference type="EMBL" id="FNIT01000004">
    <property type="protein sequence ID" value="SDO20671.1"/>
    <property type="molecule type" value="Genomic_DNA"/>
</dbReference>
<keyword evidence="5" id="KW-1185">Reference proteome</keyword>
<name>A0A1H0HPB4_9HYPH</name>
<reference evidence="4 5" key="1">
    <citation type="submission" date="2016-10" db="EMBL/GenBank/DDBJ databases">
        <authorList>
            <person name="de Groot N.N."/>
        </authorList>
    </citation>
    <scope>NUCLEOTIDE SEQUENCE [LARGE SCALE GENOMIC DNA]</scope>
    <source>
        <strain evidence="5">L7-484,KACC 16230,DSM 25025</strain>
    </source>
</reference>
<dbReference type="InterPro" id="IPR038277">
    <property type="entry name" value="UreF_sf"/>
</dbReference>
<comment type="subunit">
    <text evidence="3">UreD, UreF and UreG form a complex that acts as a GTP-hydrolysis-dependent molecular chaperone, activating the urease apoprotein by helping to assemble the nickel containing metallocenter of UreC. The UreE protein probably delivers the nickel.</text>
</comment>
<dbReference type="Pfam" id="PF01730">
    <property type="entry name" value="UreF"/>
    <property type="match status" value="1"/>
</dbReference>
<dbReference type="PANTHER" id="PTHR33620:SF1">
    <property type="entry name" value="UREASE ACCESSORY PROTEIN F"/>
    <property type="match status" value="1"/>
</dbReference>
<dbReference type="STRING" id="1166073.SAMN05192530_104192"/>
<keyword evidence="3" id="KW-0963">Cytoplasm</keyword>
<dbReference type="Gene3D" id="1.10.4190.10">
    <property type="entry name" value="Urease accessory protein UreF"/>
    <property type="match status" value="1"/>
</dbReference>
<gene>
    <name evidence="3" type="primary">ureF</name>
    <name evidence="4" type="ORF">SAMN05192530_104192</name>
</gene>
<proteinExistence type="inferred from homology"/>
<comment type="function">
    <text evidence="3">Required for maturation of urease via the functional incorporation of the urease nickel metallocenter.</text>
</comment>
<evidence type="ECO:0000313" key="5">
    <source>
        <dbReference type="Proteomes" id="UP000198793"/>
    </source>
</evidence>
<evidence type="ECO:0000256" key="3">
    <source>
        <dbReference type="HAMAP-Rule" id="MF_01385"/>
    </source>
</evidence>
<dbReference type="GO" id="GO:0016151">
    <property type="term" value="F:nickel cation binding"/>
    <property type="evidence" value="ECO:0007669"/>
    <property type="project" value="UniProtKB-UniRule"/>
</dbReference>
<dbReference type="HAMAP" id="MF_01385">
    <property type="entry name" value="UreF"/>
    <property type="match status" value="1"/>
</dbReference>
<evidence type="ECO:0000313" key="4">
    <source>
        <dbReference type="EMBL" id="SDO20671.1"/>
    </source>
</evidence>
<sequence>MAERRAAITTTMDTTDDPLRGEGLALVQLLTWLSPAFPVGAFALSHGLETAVREGRVRDGAATRDWIAALLAHGSGWNDLVLFCAAYRAEAAGDRQAVREVSDLALALAGSQSRRAETRDLGEAFRRAAAPWTGSPGPEPDEDAYPVAVARLCAARAIPLGAALLAYAQGFASTLLSAALRLVPLGQSAVTQAHHDLEASVIEAARRAATSTLADLGSGALVSELCALRHETLQPRLFRS</sequence>
<evidence type="ECO:0000256" key="2">
    <source>
        <dbReference type="ARBA" id="ARBA00023186"/>
    </source>
</evidence>
<keyword evidence="2 3" id="KW-0143">Chaperone</keyword>
<dbReference type="PIRSF" id="PIRSF009467">
    <property type="entry name" value="Ureas_acces_UreF"/>
    <property type="match status" value="1"/>
</dbReference>